<keyword evidence="1 4" id="KW-0479">Metal-binding</keyword>
<gene>
    <name evidence="4" type="primary">menC</name>
    <name evidence="7" type="ORF">B7O87_03365</name>
</gene>
<dbReference type="GO" id="GO:0000287">
    <property type="term" value="F:magnesium ion binding"/>
    <property type="evidence" value="ECO:0007669"/>
    <property type="project" value="UniProtKB-UniRule"/>
</dbReference>
<dbReference type="PANTHER" id="PTHR48073">
    <property type="entry name" value="O-SUCCINYLBENZOATE SYNTHASE-RELATED"/>
    <property type="match status" value="1"/>
</dbReference>
<evidence type="ECO:0000256" key="2">
    <source>
        <dbReference type="ARBA" id="ARBA00022842"/>
    </source>
</evidence>
<organism evidence="7 8">
    <name type="scientific">Cylindrospermopsis raciborskii CENA303</name>
    <dbReference type="NCBI Taxonomy" id="1170769"/>
    <lineage>
        <taxon>Bacteria</taxon>
        <taxon>Bacillati</taxon>
        <taxon>Cyanobacteriota</taxon>
        <taxon>Cyanophyceae</taxon>
        <taxon>Nostocales</taxon>
        <taxon>Aphanizomenonaceae</taxon>
        <taxon>Cylindrospermopsis</taxon>
    </lineage>
</organism>
<evidence type="ECO:0000313" key="8">
    <source>
        <dbReference type="Proteomes" id="UP000192997"/>
    </source>
</evidence>
<dbReference type="InterPro" id="IPR013342">
    <property type="entry name" value="Mandelate_racemase_C"/>
</dbReference>
<comment type="pathway">
    <text evidence="4">Quinol/quinone metabolism; 1,4-dihydroxy-2-naphthoate biosynthesis; 1,4-dihydroxy-2-naphthoate from chorismate: step 4/7.</text>
</comment>
<evidence type="ECO:0000256" key="1">
    <source>
        <dbReference type="ARBA" id="ARBA00022723"/>
    </source>
</evidence>
<dbReference type="Pfam" id="PF21508">
    <property type="entry name" value="MenC_N"/>
    <property type="match status" value="1"/>
</dbReference>
<keyword evidence="3 4" id="KW-0456">Lyase</keyword>
<accession>A0A1X4GAM6</accession>
<dbReference type="UniPathway" id="UPA01057">
    <property type="reaction ID" value="UER00165"/>
</dbReference>
<dbReference type="Gene3D" id="3.30.390.10">
    <property type="entry name" value="Enolase-like, N-terminal domain"/>
    <property type="match status" value="1"/>
</dbReference>
<dbReference type="SMART" id="SM00922">
    <property type="entry name" value="MR_MLE"/>
    <property type="match status" value="1"/>
</dbReference>
<dbReference type="Gene3D" id="3.20.20.120">
    <property type="entry name" value="Enolase-like C-terminal domain"/>
    <property type="match status" value="1"/>
</dbReference>
<dbReference type="HAMAP" id="MF_00470">
    <property type="entry name" value="MenC_1"/>
    <property type="match status" value="1"/>
</dbReference>
<feature type="binding site" evidence="4">
    <location>
        <position position="236"/>
    </location>
    <ligand>
        <name>Mg(2+)</name>
        <dbReference type="ChEBI" id="CHEBI:18420"/>
    </ligand>
</feature>
<dbReference type="InterPro" id="IPR010196">
    <property type="entry name" value="OSB_synthase_MenC1"/>
</dbReference>
<feature type="binding site" evidence="4">
    <location>
        <position position="183"/>
    </location>
    <ligand>
        <name>Mg(2+)</name>
        <dbReference type="ChEBI" id="CHEBI:18420"/>
    </ligand>
</feature>
<dbReference type="SUPFAM" id="SSF51604">
    <property type="entry name" value="Enolase C-terminal domain-like"/>
    <property type="match status" value="1"/>
</dbReference>
<dbReference type="EC" id="4.2.1.113" evidence="4 5"/>
<dbReference type="InterPro" id="IPR036849">
    <property type="entry name" value="Enolase-like_C_sf"/>
</dbReference>
<dbReference type="InterPro" id="IPR029017">
    <property type="entry name" value="Enolase-like_N"/>
</dbReference>
<dbReference type="InterPro" id="IPR041338">
    <property type="entry name" value="OSBS_N"/>
</dbReference>
<feature type="binding site" evidence="4">
    <location>
        <position position="211"/>
    </location>
    <ligand>
        <name>Mg(2+)</name>
        <dbReference type="ChEBI" id="CHEBI:18420"/>
    </ligand>
</feature>
<dbReference type="EMBL" id="NBYN01000014">
    <property type="protein sequence ID" value="OSO94219.1"/>
    <property type="molecule type" value="Genomic_DNA"/>
</dbReference>
<dbReference type="CDD" id="cd03320">
    <property type="entry name" value="OSBS"/>
    <property type="match status" value="1"/>
</dbReference>
<dbReference type="GO" id="GO:0043748">
    <property type="term" value="F:O-succinylbenzoate synthase activity"/>
    <property type="evidence" value="ECO:0007669"/>
    <property type="project" value="UniProtKB-EC"/>
</dbReference>
<comment type="pathway">
    <text evidence="4">Cofactor biosynthesis; phylloquinone biosynthesis.</text>
</comment>
<dbReference type="GO" id="GO:0042372">
    <property type="term" value="P:phylloquinone biosynthetic process"/>
    <property type="evidence" value="ECO:0007669"/>
    <property type="project" value="UniProtKB-UniRule"/>
</dbReference>
<name>A0A1X4GAM6_9CYAN</name>
<sequence length="341" mass="38988">MEYQFSFRQFSQKFNHAVITNHGVWDMREGIIIRLVDRTGKVGWGEISPIAWFGSETLEQAREFCSQLPEIITPEMILDIPAHLPACQFAFESARENFSNSMPVFKNQHLGDESLIERLISKKMKYSALLPRGEAAVQGWKNLWQKGYETFKIKIAVDDITQELEILHLLVGQLPESAKIRLDANGGLNYQQAKLWLEVCDQFSQKIEFIEQPLGIDRLEEMLELSQVYLTKIALDESVATWQKLESCYQMGWRGVFVIKPAILGSPSRLRGFCQNHTIDLVFSSVFETPIGREAALKLAGEISHGISNLSGNWRSLGFGIDHYFALESTNWPEILWNPIY</sequence>
<comment type="cofactor">
    <cofactor evidence="4">
        <name>a divalent metal cation</name>
        <dbReference type="ChEBI" id="CHEBI:60240"/>
    </cofactor>
</comment>
<keyword evidence="2 4" id="KW-0460">Magnesium</keyword>
<dbReference type="Pfam" id="PF13378">
    <property type="entry name" value="MR_MLE_C"/>
    <property type="match status" value="1"/>
</dbReference>
<feature type="active site" description="Proton acceptor" evidence="4">
    <location>
        <position position="260"/>
    </location>
</feature>
<proteinExistence type="inferred from homology"/>
<comment type="catalytic activity">
    <reaction evidence="4">
        <text>(1R,6R)-6-hydroxy-2-succinyl-cyclohexa-2,4-diene-1-carboxylate = 2-succinylbenzoate + H2O</text>
        <dbReference type="Rhea" id="RHEA:10196"/>
        <dbReference type="ChEBI" id="CHEBI:15377"/>
        <dbReference type="ChEBI" id="CHEBI:18325"/>
        <dbReference type="ChEBI" id="CHEBI:58689"/>
        <dbReference type="EC" id="4.2.1.113"/>
    </reaction>
</comment>
<dbReference type="AlphaFoldDB" id="A0A1X4GAM6"/>
<feature type="domain" description="Mandelate racemase/muconate lactonizing enzyme C-terminal" evidence="6">
    <location>
        <begin position="133"/>
        <end position="232"/>
    </location>
</feature>
<dbReference type="NCBIfam" id="TIGR01927">
    <property type="entry name" value="menC_gam_Gplu"/>
    <property type="match status" value="1"/>
</dbReference>
<evidence type="ECO:0000256" key="3">
    <source>
        <dbReference type="ARBA" id="ARBA00023239"/>
    </source>
</evidence>
<feature type="active site" description="Proton donor" evidence="4">
    <location>
        <position position="154"/>
    </location>
</feature>
<dbReference type="UniPathway" id="UPA00995"/>
<evidence type="ECO:0000313" key="7">
    <source>
        <dbReference type="EMBL" id="OSO94219.1"/>
    </source>
</evidence>
<protein>
    <recommendedName>
        <fullName evidence="4 5">o-succinylbenzoate synthase</fullName>
        <shortName evidence="4">OSB synthase</shortName>
        <shortName evidence="4">OSBS</shortName>
        <ecNumber evidence="4 5">4.2.1.113</ecNumber>
    </recommendedName>
    <alternativeName>
        <fullName evidence="4">4-(2'-carboxyphenyl)-4-oxybutyric acid synthase</fullName>
    </alternativeName>
    <alternativeName>
        <fullName evidence="4">o-succinylbenzoic acid synthase</fullName>
    </alternativeName>
</protein>
<dbReference type="InterPro" id="IPR029065">
    <property type="entry name" value="Enolase_C-like"/>
</dbReference>
<comment type="caution">
    <text evidence="7">The sequence shown here is derived from an EMBL/GenBank/DDBJ whole genome shotgun (WGS) entry which is preliminary data.</text>
</comment>
<dbReference type="SFLD" id="SFLDF00009">
    <property type="entry name" value="o-succinylbenzoate_synthase"/>
    <property type="match status" value="1"/>
</dbReference>
<evidence type="ECO:0000256" key="4">
    <source>
        <dbReference type="HAMAP-Rule" id="MF_00470"/>
    </source>
</evidence>
<evidence type="ECO:0000259" key="6">
    <source>
        <dbReference type="SMART" id="SM00922"/>
    </source>
</evidence>
<comment type="function">
    <text evidence="4">Converts 2-succinyl-6-hydroxy-2,4-cyclohexadiene-1-carboxylate (SHCHC) to 2-succinylbenzoate (OSB).</text>
</comment>
<comment type="similarity">
    <text evidence="4">Belongs to the mandelate racemase/muconate lactonizing enzyme family. MenC type 1 subfamily.</text>
</comment>
<dbReference type="SFLD" id="SFLDG00180">
    <property type="entry name" value="muconate_cycloisomerase"/>
    <property type="match status" value="1"/>
</dbReference>
<evidence type="ECO:0000256" key="5">
    <source>
        <dbReference type="NCBIfam" id="TIGR01927"/>
    </source>
</evidence>
<dbReference type="SFLD" id="SFLDS00001">
    <property type="entry name" value="Enolase"/>
    <property type="match status" value="1"/>
</dbReference>
<dbReference type="GO" id="GO:0009234">
    <property type="term" value="P:menaquinone biosynthetic process"/>
    <property type="evidence" value="ECO:0007669"/>
    <property type="project" value="UniProtKB-UniRule"/>
</dbReference>
<reference evidence="8" key="1">
    <citation type="submission" date="2017-04" db="EMBL/GenBank/DDBJ databases">
        <authorList>
            <person name="Abreu V.A."/>
            <person name="Popin R.V."/>
            <person name="Rigonato J."/>
            <person name="Andreote A.P."/>
            <person name="Schaker P.C."/>
            <person name="Hoff-Risseti C."/>
            <person name="Alvarenga D.O."/>
            <person name="Varani A.M."/>
            <person name="Fiore M.F."/>
        </authorList>
    </citation>
    <scope>NUCLEOTIDE SEQUENCE [LARGE SCALE GENOMIC DNA]</scope>
    <source>
        <strain evidence="8">CENA303</strain>
    </source>
</reference>
<dbReference type="NCBIfam" id="NF002739">
    <property type="entry name" value="PRK02714.1"/>
    <property type="match status" value="1"/>
</dbReference>
<dbReference type="RefSeq" id="WP_085727214.1">
    <property type="nucleotide sequence ID" value="NZ_NBYN01000014.1"/>
</dbReference>
<dbReference type="Proteomes" id="UP000192997">
    <property type="component" value="Unassembled WGS sequence"/>
</dbReference>
<dbReference type="SUPFAM" id="SSF54826">
    <property type="entry name" value="Enolase N-terminal domain-like"/>
    <property type="match status" value="1"/>
</dbReference>